<comment type="caution">
    <text evidence="7">The sequence shown here is derived from an EMBL/GenBank/DDBJ whole genome shotgun (WGS) entry which is preliminary data.</text>
</comment>
<dbReference type="InterPro" id="IPR023271">
    <property type="entry name" value="Aquaporin-like"/>
</dbReference>
<gene>
    <name evidence="7" type="ORF">FYJ58_10170</name>
</gene>
<dbReference type="GO" id="GO:0005886">
    <property type="term" value="C:plasma membrane"/>
    <property type="evidence" value="ECO:0007669"/>
    <property type="project" value="TreeGrafter"/>
</dbReference>
<sequence length="260" mass="28688">MYQEEFKTAVNFAKQKIRFLISNPFGYVIASLLAGMFISFGCFVTFTMGAYLTDAGYAPVKVIMAFSFASALSLVMMAGAELFTGNNFVMAVGTLAGQVSMKDTWKLWGINFLGNWLGSVLGTFLFFLTKMPTGIVGNFFAEIAYTKITGSPGTLFVKGILCNMLVCLAVWCGIRMKSEAGKLIMIFWCIYIFMICGFEHSIANMTVILVGLLNPSGLDITFWDYLYNLFFVTAGNMTGGILFVAVPYFLISKPILKNEK</sequence>
<evidence type="ECO:0000256" key="3">
    <source>
        <dbReference type="ARBA" id="ARBA00022989"/>
    </source>
</evidence>
<evidence type="ECO:0000256" key="5">
    <source>
        <dbReference type="ARBA" id="ARBA00049660"/>
    </source>
</evidence>
<dbReference type="InterPro" id="IPR024002">
    <property type="entry name" value="For/NO2_transpt_CS"/>
</dbReference>
<feature type="transmembrane region" description="Helical" evidence="6">
    <location>
        <begin position="63"/>
        <end position="84"/>
    </location>
</feature>
<dbReference type="Gene3D" id="1.20.1080.10">
    <property type="entry name" value="Glycerol uptake facilitator protein"/>
    <property type="match status" value="1"/>
</dbReference>
<dbReference type="PANTHER" id="PTHR30520">
    <property type="entry name" value="FORMATE TRANSPORTER-RELATED"/>
    <property type="match status" value="1"/>
</dbReference>
<comment type="similarity">
    <text evidence="5">Belongs to the FNT transporter (TC 1.A.16) family.</text>
</comment>
<dbReference type="Proteomes" id="UP000482209">
    <property type="component" value="Unassembled WGS sequence"/>
</dbReference>
<feature type="transmembrane region" description="Helical" evidence="6">
    <location>
        <begin position="105"/>
        <end position="128"/>
    </location>
</feature>
<dbReference type="GO" id="GO:0015499">
    <property type="term" value="F:formate transmembrane transporter activity"/>
    <property type="evidence" value="ECO:0007669"/>
    <property type="project" value="TreeGrafter"/>
</dbReference>
<evidence type="ECO:0000256" key="2">
    <source>
        <dbReference type="ARBA" id="ARBA00022692"/>
    </source>
</evidence>
<evidence type="ECO:0000256" key="1">
    <source>
        <dbReference type="ARBA" id="ARBA00004141"/>
    </source>
</evidence>
<dbReference type="AlphaFoldDB" id="A0A6L5XZD8"/>
<feature type="transmembrane region" description="Helical" evidence="6">
    <location>
        <begin position="25"/>
        <end position="51"/>
    </location>
</feature>
<keyword evidence="3 6" id="KW-1133">Transmembrane helix</keyword>
<evidence type="ECO:0000256" key="6">
    <source>
        <dbReference type="SAM" id="Phobius"/>
    </source>
</evidence>
<dbReference type="RefSeq" id="WP_154519633.1">
    <property type="nucleotide sequence ID" value="NZ_VUMT01000015.1"/>
</dbReference>
<accession>A0A6L5XZD8</accession>
<feature type="transmembrane region" description="Helical" evidence="6">
    <location>
        <begin position="186"/>
        <end position="213"/>
    </location>
</feature>
<keyword evidence="8" id="KW-1185">Reference proteome</keyword>
<dbReference type="Pfam" id="PF01226">
    <property type="entry name" value="Form_Nir_trans"/>
    <property type="match status" value="1"/>
</dbReference>
<evidence type="ECO:0000256" key="4">
    <source>
        <dbReference type="ARBA" id="ARBA00023136"/>
    </source>
</evidence>
<evidence type="ECO:0000313" key="8">
    <source>
        <dbReference type="Proteomes" id="UP000482209"/>
    </source>
</evidence>
<feature type="transmembrane region" description="Helical" evidence="6">
    <location>
        <begin position="225"/>
        <end position="251"/>
    </location>
</feature>
<dbReference type="InterPro" id="IPR000292">
    <property type="entry name" value="For/NO2_transpt"/>
</dbReference>
<evidence type="ECO:0000313" key="7">
    <source>
        <dbReference type="EMBL" id="MSS64236.1"/>
    </source>
</evidence>
<organism evidence="7 8">
    <name type="scientific">Velocimicrobium porci</name>
    <dbReference type="NCBI Taxonomy" id="2606634"/>
    <lineage>
        <taxon>Bacteria</taxon>
        <taxon>Bacillati</taxon>
        <taxon>Bacillota</taxon>
        <taxon>Clostridia</taxon>
        <taxon>Lachnospirales</taxon>
        <taxon>Lachnospiraceae</taxon>
        <taxon>Velocimicrobium</taxon>
    </lineage>
</organism>
<dbReference type="PROSITE" id="PS01006">
    <property type="entry name" value="FORMATE_NITRITE_TP_2"/>
    <property type="match status" value="1"/>
</dbReference>
<protein>
    <submittedName>
        <fullName evidence="7">Formate/nitrite transporter family protein</fullName>
    </submittedName>
</protein>
<dbReference type="PANTHER" id="PTHR30520:SF8">
    <property type="entry name" value="NITRITE TRANSPORTER NIRC"/>
    <property type="match status" value="1"/>
</dbReference>
<comment type="subcellular location">
    <subcellularLocation>
        <location evidence="1">Membrane</location>
        <topology evidence="1">Multi-pass membrane protein</topology>
    </subcellularLocation>
</comment>
<dbReference type="EMBL" id="VUMT01000015">
    <property type="protein sequence ID" value="MSS64236.1"/>
    <property type="molecule type" value="Genomic_DNA"/>
</dbReference>
<keyword evidence="2 6" id="KW-0812">Transmembrane</keyword>
<name>A0A6L5XZD8_9FIRM</name>
<keyword evidence="4 6" id="KW-0472">Membrane</keyword>
<dbReference type="PROSITE" id="PS01005">
    <property type="entry name" value="FORMATE_NITRITE_TP_1"/>
    <property type="match status" value="1"/>
</dbReference>
<feature type="transmembrane region" description="Helical" evidence="6">
    <location>
        <begin position="155"/>
        <end position="174"/>
    </location>
</feature>
<reference evidence="7 8" key="1">
    <citation type="submission" date="2019-08" db="EMBL/GenBank/DDBJ databases">
        <title>In-depth cultivation of the pig gut microbiome towards novel bacterial diversity and tailored functional studies.</title>
        <authorList>
            <person name="Wylensek D."/>
            <person name="Hitch T.C.A."/>
            <person name="Clavel T."/>
        </authorList>
    </citation>
    <scope>NUCLEOTIDE SEQUENCE [LARGE SCALE GENOMIC DNA]</scope>
    <source>
        <strain evidence="7 8">WCA-693-APC-MOT-I</strain>
    </source>
</reference>
<proteinExistence type="inferred from homology"/>